<gene>
    <name evidence="3" type="ORF">IWW39_006315</name>
</gene>
<feature type="compositionally biased region" description="Basic and acidic residues" evidence="1">
    <location>
        <begin position="65"/>
        <end position="90"/>
    </location>
</feature>
<keyword evidence="2" id="KW-0732">Signal</keyword>
<evidence type="ECO:0000256" key="2">
    <source>
        <dbReference type="SAM" id="SignalP"/>
    </source>
</evidence>
<dbReference type="EMBL" id="JANBTX010000620">
    <property type="protein sequence ID" value="KAJ2681526.1"/>
    <property type="molecule type" value="Genomic_DNA"/>
</dbReference>
<feature type="non-terminal residue" evidence="3">
    <location>
        <position position="389"/>
    </location>
</feature>
<evidence type="ECO:0000313" key="3">
    <source>
        <dbReference type="EMBL" id="KAJ2681526.1"/>
    </source>
</evidence>
<evidence type="ECO:0000256" key="1">
    <source>
        <dbReference type="SAM" id="MobiDB-lite"/>
    </source>
</evidence>
<accession>A0A9W8L1M2</accession>
<proteinExistence type="predicted"/>
<dbReference type="Proteomes" id="UP001151516">
    <property type="component" value="Unassembled WGS sequence"/>
</dbReference>
<protein>
    <submittedName>
        <fullName evidence="3">Uncharacterized protein</fullName>
    </submittedName>
</protein>
<dbReference type="AlphaFoldDB" id="A0A9W8L1M2"/>
<comment type="caution">
    <text evidence="3">The sequence shown here is derived from an EMBL/GenBank/DDBJ whole genome shotgun (WGS) entry which is preliminary data.</text>
</comment>
<evidence type="ECO:0000313" key="4">
    <source>
        <dbReference type="Proteomes" id="UP001151516"/>
    </source>
</evidence>
<feature type="compositionally biased region" description="Polar residues" evidence="1">
    <location>
        <begin position="111"/>
        <end position="120"/>
    </location>
</feature>
<sequence>MLSYFLSALICCLFVLCGTAALCVTALCGAAAKCAAVSAAICWWVAQKAWRCLLLVAGCNRRPRPPVDHPRSPALLETKESRPTGSRQDEESQPPVSHQAEESQPPVSPQAVESQPPSSHQIEESRQTEESLRAEESQLPVSRQTEESQPPTPPQDEESRPLAPLQAEEPWPPAPLQAEEPQSPVSHQAEESQPPISRQAQESHPPALWWSMELTPPASWLPLEPGELSPCPPSSFSLLLASIFKTPWMPKKTHRKVDGKWLRVMESPSGAFIAWPVMKGWDLRRQFRFSPEAEAFADRVRNGATSQAPAPLAGAGQRNMGTTSGSLGTMLAEVFSPDMVHSDYWNFSSAGDQYRERSVDPINLDPRLFACFVAKHLVAKLPWQYLFNC</sequence>
<name>A0A9W8L1M2_9FUNG</name>
<feature type="compositionally biased region" description="Basic and acidic residues" evidence="1">
    <location>
        <begin position="121"/>
        <end position="136"/>
    </location>
</feature>
<reference evidence="3" key="1">
    <citation type="submission" date="2022-07" db="EMBL/GenBank/DDBJ databases">
        <title>Phylogenomic reconstructions and comparative analyses of Kickxellomycotina fungi.</title>
        <authorList>
            <person name="Reynolds N.K."/>
            <person name="Stajich J.E."/>
            <person name="Barry K."/>
            <person name="Grigoriev I.V."/>
            <person name="Crous P."/>
            <person name="Smith M.E."/>
        </authorList>
    </citation>
    <scope>NUCLEOTIDE SEQUENCE</scope>
    <source>
        <strain evidence="3">CBS 109367</strain>
    </source>
</reference>
<feature type="chain" id="PRO_5040877481" evidence="2">
    <location>
        <begin position="22"/>
        <end position="389"/>
    </location>
</feature>
<feature type="signal peptide" evidence="2">
    <location>
        <begin position="1"/>
        <end position="21"/>
    </location>
</feature>
<feature type="region of interest" description="Disordered" evidence="1">
    <location>
        <begin position="64"/>
        <end position="204"/>
    </location>
</feature>
<keyword evidence="4" id="KW-1185">Reference proteome</keyword>
<dbReference type="OrthoDB" id="10522497at2759"/>
<organism evidence="3 4">
    <name type="scientific">Coemansia spiralis</name>
    <dbReference type="NCBI Taxonomy" id="417178"/>
    <lineage>
        <taxon>Eukaryota</taxon>
        <taxon>Fungi</taxon>
        <taxon>Fungi incertae sedis</taxon>
        <taxon>Zoopagomycota</taxon>
        <taxon>Kickxellomycotina</taxon>
        <taxon>Kickxellomycetes</taxon>
        <taxon>Kickxellales</taxon>
        <taxon>Kickxellaceae</taxon>
        <taxon>Coemansia</taxon>
    </lineage>
</organism>